<dbReference type="GO" id="GO:0030692">
    <property type="term" value="C:Noc4p-Nop14p complex"/>
    <property type="evidence" value="ECO:0007669"/>
    <property type="project" value="TreeGrafter"/>
</dbReference>
<comment type="caution">
    <text evidence="4">The sequence shown here is derived from an EMBL/GenBank/DDBJ whole genome shotgun (WGS) entry which is preliminary data.</text>
</comment>
<feature type="compositionally biased region" description="Low complexity" evidence="2">
    <location>
        <begin position="227"/>
        <end position="251"/>
    </location>
</feature>
<keyword evidence="5" id="KW-1185">Reference proteome</keyword>
<dbReference type="PANTHER" id="PTHR12455:SF0">
    <property type="entry name" value="NUCLEOLAR COMPLEX PROTEIN 4 HOMOLOG"/>
    <property type="match status" value="1"/>
</dbReference>
<name>A0A835SNY9_CHLIN</name>
<dbReference type="AlphaFoldDB" id="A0A835SNY9"/>
<sequence length="637" mass="65986">MEAALKAAIQGLKQFFVAAGQDGHLAESVGSAAAGSRPVKRQKVDSQEPQQDAAADAEAQYRQWLGRQYAAYVSQMLALATGAPLPPASGGEAKAAAAEAAGQGGKAGAKKAALQRTAGVQVVAAAALMECVRSELGPGGFSGRLYGRLLSGVLTGPGVRPEVFALLFNKYLAMADVRFYTLATVRAVAVRYGSGVAVPRAGGAGEGEELQEAAEVEALAAAAAEVAPGPGSDGAAAGAGAGSAEPEGPGPLVALPDLTRNLLDVLGHCQPDLPADPAGWSTWCGAAEFNLVAAAADRNESARLRRKRKEQEQQEAGGVAAAGPRKVVWANAKTQKRFYSDAWLALLALPLPSDVLRKALVRLPGAVIPHMLGPQLLADFLTHCLNRGGLTGMLALNGLFLLVTRHGLEYPQFFARLYQLMVPEAFASRNRAQFFRLADLFLSSSLVPAYTVAAFVKRFARLALAAPPPGAMVAIAFIHNLVRRHPALAVMLHSPQAAAGGGGGGKGQAGAGVDVYDEAEPDPAKSRAVESSLWEVEALRNHYCPQVSTFCAVLDKDLTDRTKTAEVNLEDLLGAAGRDTPGGAAGSYNALIRGELARKLRHVPTAFYGLGLAPTCLFGAGLAEDFAGVAVTVAPSS</sequence>
<protein>
    <recommendedName>
        <fullName evidence="3">CCAAT-binding factor domain-containing protein</fullName>
    </recommendedName>
</protein>
<comment type="similarity">
    <text evidence="1">Belongs to the CBF/MAK21 family.</text>
</comment>
<dbReference type="EMBL" id="JAEHOC010000068">
    <property type="protein sequence ID" value="KAG2424155.1"/>
    <property type="molecule type" value="Genomic_DNA"/>
</dbReference>
<dbReference type="GO" id="GO:0042254">
    <property type="term" value="P:ribosome biogenesis"/>
    <property type="evidence" value="ECO:0007669"/>
    <property type="project" value="InterPro"/>
</dbReference>
<dbReference type="OrthoDB" id="10263185at2759"/>
<evidence type="ECO:0000259" key="3">
    <source>
        <dbReference type="Pfam" id="PF03914"/>
    </source>
</evidence>
<accession>A0A835SNY9</accession>
<dbReference type="InterPro" id="IPR005612">
    <property type="entry name" value="CCAAT-binding_factor"/>
</dbReference>
<feature type="region of interest" description="Disordered" evidence="2">
    <location>
        <begin position="227"/>
        <end position="253"/>
    </location>
</feature>
<gene>
    <name evidence="4" type="ORF">HXX76_014688</name>
</gene>
<evidence type="ECO:0000256" key="2">
    <source>
        <dbReference type="SAM" id="MobiDB-lite"/>
    </source>
</evidence>
<dbReference type="Pfam" id="PF03914">
    <property type="entry name" value="CBF"/>
    <property type="match status" value="1"/>
</dbReference>
<evidence type="ECO:0000256" key="1">
    <source>
        <dbReference type="ARBA" id="ARBA00007797"/>
    </source>
</evidence>
<dbReference type="Proteomes" id="UP000650467">
    <property type="component" value="Unassembled WGS sequence"/>
</dbReference>
<dbReference type="PANTHER" id="PTHR12455">
    <property type="entry name" value="NUCLEOLAR COMPLEX PROTEIN 4"/>
    <property type="match status" value="1"/>
</dbReference>
<feature type="domain" description="CCAAT-binding factor" evidence="3">
    <location>
        <begin position="393"/>
        <end position="550"/>
    </location>
</feature>
<reference evidence="4" key="1">
    <citation type="journal article" date="2020" name="bioRxiv">
        <title>Comparative genomics of Chlamydomonas.</title>
        <authorList>
            <person name="Craig R.J."/>
            <person name="Hasan A.R."/>
            <person name="Ness R.W."/>
            <person name="Keightley P.D."/>
        </authorList>
    </citation>
    <scope>NUCLEOTIDE SEQUENCE</scope>
    <source>
        <strain evidence="4">SAG 7.73</strain>
    </source>
</reference>
<evidence type="ECO:0000313" key="4">
    <source>
        <dbReference type="EMBL" id="KAG2424155.1"/>
    </source>
</evidence>
<proteinExistence type="inferred from homology"/>
<dbReference type="GO" id="GO:0032040">
    <property type="term" value="C:small-subunit processome"/>
    <property type="evidence" value="ECO:0007669"/>
    <property type="project" value="TreeGrafter"/>
</dbReference>
<organism evidence="4 5">
    <name type="scientific">Chlamydomonas incerta</name>
    <dbReference type="NCBI Taxonomy" id="51695"/>
    <lineage>
        <taxon>Eukaryota</taxon>
        <taxon>Viridiplantae</taxon>
        <taxon>Chlorophyta</taxon>
        <taxon>core chlorophytes</taxon>
        <taxon>Chlorophyceae</taxon>
        <taxon>CS clade</taxon>
        <taxon>Chlamydomonadales</taxon>
        <taxon>Chlamydomonadaceae</taxon>
        <taxon>Chlamydomonas</taxon>
    </lineage>
</organism>
<dbReference type="InterPro" id="IPR027193">
    <property type="entry name" value="Noc4"/>
</dbReference>
<evidence type="ECO:0000313" key="5">
    <source>
        <dbReference type="Proteomes" id="UP000650467"/>
    </source>
</evidence>